<feature type="compositionally biased region" description="Basic and acidic residues" evidence="1">
    <location>
        <begin position="411"/>
        <end position="420"/>
    </location>
</feature>
<dbReference type="Proteomes" id="UP000199480">
    <property type="component" value="Chromosome I"/>
</dbReference>
<feature type="transmembrane region" description="Helical" evidence="2">
    <location>
        <begin position="328"/>
        <end position="352"/>
    </location>
</feature>
<organism evidence="3 4">
    <name type="scientific">Parafannyhessea umbonata</name>
    <dbReference type="NCBI Taxonomy" id="604330"/>
    <lineage>
        <taxon>Bacteria</taxon>
        <taxon>Bacillati</taxon>
        <taxon>Actinomycetota</taxon>
        <taxon>Coriobacteriia</taxon>
        <taxon>Coriobacteriales</taxon>
        <taxon>Atopobiaceae</taxon>
        <taxon>Parafannyhessea</taxon>
    </lineage>
</organism>
<evidence type="ECO:0000256" key="2">
    <source>
        <dbReference type="SAM" id="Phobius"/>
    </source>
</evidence>
<evidence type="ECO:0000313" key="3">
    <source>
        <dbReference type="EMBL" id="SDR98744.1"/>
    </source>
</evidence>
<keyword evidence="2" id="KW-0472">Membrane</keyword>
<dbReference type="AlphaFoldDB" id="A0A1H1NIC7"/>
<dbReference type="GeneID" id="78501182"/>
<feature type="transmembrane region" description="Helical" evidence="2">
    <location>
        <begin position="283"/>
        <end position="308"/>
    </location>
</feature>
<evidence type="ECO:0000313" key="4">
    <source>
        <dbReference type="Proteomes" id="UP000199480"/>
    </source>
</evidence>
<keyword evidence="2" id="KW-0812">Transmembrane</keyword>
<feature type="compositionally biased region" description="Low complexity" evidence="1">
    <location>
        <begin position="421"/>
        <end position="438"/>
    </location>
</feature>
<proteinExistence type="predicted"/>
<name>A0A1H1NIC7_9ACTN</name>
<feature type="transmembrane region" description="Helical" evidence="2">
    <location>
        <begin position="73"/>
        <end position="96"/>
    </location>
</feature>
<dbReference type="EMBL" id="LT629759">
    <property type="protein sequence ID" value="SDR98744.1"/>
    <property type="molecule type" value="Genomic_DNA"/>
</dbReference>
<reference evidence="4" key="1">
    <citation type="submission" date="2016-10" db="EMBL/GenBank/DDBJ databases">
        <authorList>
            <person name="Varghese N."/>
            <person name="Submissions S."/>
        </authorList>
    </citation>
    <scope>NUCLEOTIDE SEQUENCE [LARGE SCALE GENOMIC DNA]</scope>
    <source>
        <strain evidence="4">DSM 22620</strain>
    </source>
</reference>
<feature type="transmembrane region" description="Helical" evidence="2">
    <location>
        <begin position="251"/>
        <end position="271"/>
    </location>
</feature>
<gene>
    <name evidence="3" type="ORF">SAMN04489857_1852</name>
</gene>
<protein>
    <submittedName>
        <fullName evidence="3">Uncharacterized protein</fullName>
    </submittedName>
</protein>
<evidence type="ECO:0000256" key="1">
    <source>
        <dbReference type="SAM" id="MobiDB-lite"/>
    </source>
</evidence>
<dbReference type="RefSeq" id="WP_090863737.1">
    <property type="nucleotide sequence ID" value="NZ_LT629759.1"/>
</dbReference>
<feature type="region of interest" description="Disordered" evidence="1">
    <location>
        <begin position="410"/>
        <end position="463"/>
    </location>
</feature>
<sequence>MHGGDARKDARKAAASCARETASPYDLGTPLPRDYPYDPRGRRLADGALATVILLRVAAAALAFAGLAWCTTWWAATSLGAAITAILCITLSALVLGRGLEYAAGAAFGRASLRLEPNVRHDYVLRVFRKGRRSAGTTPRFLLALARLDILRGQPHLAGDALARVDTSRLNPNRLKLLYLLQTVTAIQLQEDAHNAAIRYAGITGEKNAGFPPDNVVLGWAQDAADGRAPEDAAMRDVCASALQPRRRRPLLAVSLSVMLAHCLLFAGAATGVDATDSWRLRLGYQTVAGLLTSTFMVALAIAGVVLLARWRMRQDAPQTRGRKVAQVVGSCLVVMAVTCLALVVAIGTIFATDGTERIIARGVRSDSADGRPYDYVALDMENGYGAARSTTYWRTRDFIVMQEWSPAQDYDTKAERKTTADSSDAGTGTTDSSTSATKPEDASSDPISSNASDLGTPDADSASALSDQMRAVARYLQEQGVVPGASEPALDYDAKGHAYASLGTQSQTVNGKTVEVGYELRDNGESQQPSGTAQELVPERTYPNGEGDEELVGFYLVDHQTLAVTDENRTSW</sequence>
<feature type="transmembrane region" description="Helical" evidence="2">
    <location>
        <begin position="47"/>
        <end position="67"/>
    </location>
</feature>
<accession>A0A1H1NIC7</accession>
<keyword evidence="2" id="KW-1133">Transmembrane helix</keyword>
<feature type="region of interest" description="Disordered" evidence="1">
    <location>
        <begin position="523"/>
        <end position="548"/>
    </location>
</feature>